<dbReference type="RefSeq" id="WP_110391916.1">
    <property type="nucleotide sequence ID" value="NZ_QJKI01000027.1"/>
</dbReference>
<dbReference type="PANTHER" id="PTHR38340">
    <property type="entry name" value="S-LAYER PROTEIN"/>
    <property type="match status" value="1"/>
</dbReference>
<dbReference type="GO" id="GO:0005509">
    <property type="term" value="F:calcium ion binding"/>
    <property type="evidence" value="ECO:0007669"/>
    <property type="project" value="InterPro"/>
</dbReference>
<comment type="subcellular location">
    <subcellularLocation>
        <location evidence="1">Secreted</location>
    </subcellularLocation>
</comment>
<proteinExistence type="predicted"/>
<evidence type="ECO:0000256" key="2">
    <source>
        <dbReference type="ARBA" id="ARBA00022525"/>
    </source>
</evidence>
<dbReference type="InterPro" id="IPR001343">
    <property type="entry name" value="Hemolysn_Ca-bd"/>
</dbReference>
<dbReference type="PRINTS" id="PR00313">
    <property type="entry name" value="CABNDNGRPT"/>
</dbReference>
<dbReference type="Gene3D" id="2.150.10.10">
    <property type="entry name" value="Serralysin-like metalloprotease, C-terminal"/>
    <property type="match status" value="4"/>
</dbReference>
<keyword evidence="4" id="KW-1185">Reference proteome</keyword>
<evidence type="ECO:0000256" key="1">
    <source>
        <dbReference type="ARBA" id="ARBA00004613"/>
    </source>
</evidence>
<comment type="caution">
    <text evidence="3">The sequence shown here is derived from an EMBL/GenBank/DDBJ whole genome shotgun (WGS) entry which is preliminary data.</text>
</comment>
<dbReference type="OrthoDB" id="8549906at2"/>
<protein>
    <submittedName>
        <fullName evidence="3">Hemolysin type calcium-binding protein</fullName>
    </submittedName>
</protein>
<dbReference type="Proteomes" id="UP000247555">
    <property type="component" value="Unassembled WGS sequence"/>
</dbReference>
<gene>
    <name evidence="3" type="ORF">DFR34_12725</name>
</gene>
<evidence type="ECO:0000313" key="3">
    <source>
        <dbReference type="EMBL" id="PXX75172.1"/>
    </source>
</evidence>
<name>A0A318L315_9NEIS</name>
<sequence length="603" mass="61149">MATTISSSTTYTLGAGEDNLTLQGTGNINGSGNTGNNQIIGNAGANVLNGLGGNDWLDGGAGNDVLYLDGNDFAEGGEGADTYWVSGSYNLTIDDGSTGVDTVKASVSFFQGDSGRSDVTEYSFSSGGIERIELQGSANLDAAGGFTAETLIGNSGNNLLAGNGGADSLYGGDGNDTLYADNSLFAMQDTLRDTLDGGNGNDTLYANGSDFLLGGYGDDVFVLTGGNNFVGDYGGVDTVISDESISLDPANKVGTSLVSAQIENLQLSGSLNIDGYGNNQNNTLTGNSGNNLLDGGSGVDSLNGGDGNDVLRVGSLQTGATLTGGAGIDEFRFASNAAGNHTVGTAAITITDFTQGQDWINLSHAGLNTLTTLNVQAGDTLASLLAQASNQATAAQPQALSQFTLNGDTYVVLDTSTSSSFASTDLAFKLNGAKTLTLADFGLAAPSSPTTGGSGNDVLHVTATPSNGIDYQQGATLTGNGGNDTFWIDAGYRGDHATGSNTLVISDFTHGVDTIRLSIASGLYLPGQINTLAVQAGDTLSTLMARASHQTSTYTMPALSQFVWGGETYLVLDSTADPSWVGSNLAIKLAGAPTLTLADFSFA</sequence>
<dbReference type="EMBL" id="QJKI01000027">
    <property type="protein sequence ID" value="PXX75172.1"/>
    <property type="molecule type" value="Genomic_DNA"/>
</dbReference>
<dbReference type="PANTHER" id="PTHR38340:SF1">
    <property type="entry name" value="S-LAYER PROTEIN"/>
    <property type="match status" value="1"/>
</dbReference>
<dbReference type="InterPro" id="IPR050557">
    <property type="entry name" value="RTX_toxin/Mannuronan_C5-epim"/>
</dbReference>
<dbReference type="Pfam" id="PF00353">
    <property type="entry name" value="HemolysinCabind"/>
    <property type="match status" value="5"/>
</dbReference>
<dbReference type="AlphaFoldDB" id="A0A318L315"/>
<dbReference type="SUPFAM" id="SSF51120">
    <property type="entry name" value="beta-Roll"/>
    <property type="match status" value="4"/>
</dbReference>
<reference evidence="3 4" key="1">
    <citation type="submission" date="2018-05" db="EMBL/GenBank/DDBJ databases">
        <title>Genomic Encyclopedia of Type Strains, Phase IV (KMG-IV): sequencing the most valuable type-strain genomes for metagenomic binning, comparative biology and taxonomic classification.</title>
        <authorList>
            <person name="Goeker M."/>
        </authorList>
    </citation>
    <scope>NUCLEOTIDE SEQUENCE [LARGE SCALE GENOMIC DNA]</scope>
    <source>
        <strain evidence="3 4">DSM 29661</strain>
    </source>
</reference>
<keyword evidence="2" id="KW-0964">Secreted</keyword>
<dbReference type="InterPro" id="IPR011049">
    <property type="entry name" value="Serralysin-like_metalloprot_C"/>
</dbReference>
<accession>A0A318L315</accession>
<organism evidence="3 4">
    <name type="scientific">Rivihabitans pingtungensis</name>
    <dbReference type="NCBI Taxonomy" id="1054498"/>
    <lineage>
        <taxon>Bacteria</taxon>
        <taxon>Pseudomonadati</taxon>
        <taxon>Pseudomonadota</taxon>
        <taxon>Betaproteobacteria</taxon>
        <taxon>Neisseriales</taxon>
        <taxon>Aquaspirillaceae</taxon>
        <taxon>Rivihabitans</taxon>
    </lineage>
</organism>
<dbReference type="GO" id="GO:0005576">
    <property type="term" value="C:extracellular region"/>
    <property type="evidence" value="ECO:0007669"/>
    <property type="project" value="UniProtKB-SubCell"/>
</dbReference>
<evidence type="ECO:0000313" key="4">
    <source>
        <dbReference type="Proteomes" id="UP000247555"/>
    </source>
</evidence>